<sequence length="193" mass="22011">MGQKYLMRLCPQSHNHYSMSAVSPITQHALSLIRKQPPQRHSNADFYSILRMCRSWDANEINKDLLSERVLQHFTNVTTTKMETMHELIPFAKEMLSAGPSKGSLKVYLVGGTFAVLGMMSGVVQVASSFFPDHEEPDFDMLKVRELAQVKEQVQEPQTTIPEDDEMDEVMEAKAKDLPVNRQRRMSFRAHAS</sequence>
<dbReference type="PANTHER" id="PTHR15570">
    <property type="entry name" value="G0/G1 SWITCH PROTEIN 2"/>
    <property type="match status" value="1"/>
</dbReference>
<reference evidence="2 3" key="1">
    <citation type="submission" date="2023-09" db="EMBL/GenBank/DDBJ databases">
        <authorList>
            <person name="Wang M."/>
        </authorList>
    </citation>
    <scope>NUCLEOTIDE SEQUENCE [LARGE SCALE GENOMIC DNA]</scope>
    <source>
        <strain evidence="2">GT-2023</strain>
        <tissue evidence="2">Liver</tissue>
    </source>
</reference>
<evidence type="ECO:0000313" key="2">
    <source>
        <dbReference type="EMBL" id="KAL1249387.1"/>
    </source>
</evidence>
<dbReference type="PANTHER" id="PTHR15570:SF2">
    <property type="entry name" value="G0_G1 SWITCH PROTEIN 2"/>
    <property type="match status" value="1"/>
</dbReference>
<feature type="compositionally biased region" description="Basic residues" evidence="1">
    <location>
        <begin position="182"/>
        <end position="193"/>
    </location>
</feature>
<protein>
    <recommendedName>
        <fullName evidence="4">G0/G1 switch 2</fullName>
    </recommendedName>
</protein>
<evidence type="ECO:0000313" key="3">
    <source>
        <dbReference type="Proteomes" id="UP001558613"/>
    </source>
</evidence>
<comment type="caution">
    <text evidence="2">The sequence shown here is derived from an EMBL/GenBank/DDBJ whole genome shotgun (WGS) entry which is preliminary data.</text>
</comment>
<gene>
    <name evidence="2" type="ORF">QQF64_020392</name>
</gene>
<proteinExistence type="predicted"/>
<dbReference type="InterPro" id="IPR016821">
    <property type="entry name" value="G0S2"/>
</dbReference>
<evidence type="ECO:0008006" key="4">
    <source>
        <dbReference type="Google" id="ProtNLM"/>
    </source>
</evidence>
<dbReference type="Pfam" id="PF15103">
    <property type="entry name" value="G0-G1_switch_2"/>
    <property type="match status" value="1"/>
</dbReference>
<feature type="region of interest" description="Disordered" evidence="1">
    <location>
        <begin position="153"/>
        <end position="193"/>
    </location>
</feature>
<accession>A0ABR3LCL3</accession>
<dbReference type="Proteomes" id="UP001558613">
    <property type="component" value="Unassembled WGS sequence"/>
</dbReference>
<keyword evidence="3" id="KW-1185">Reference proteome</keyword>
<evidence type="ECO:0000256" key="1">
    <source>
        <dbReference type="SAM" id="MobiDB-lite"/>
    </source>
</evidence>
<name>A0ABR3LCL3_9TELE</name>
<dbReference type="EMBL" id="JAYMGO010000023">
    <property type="protein sequence ID" value="KAL1249387.1"/>
    <property type="molecule type" value="Genomic_DNA"/>
</dbReference>
<organism evidence="2 3">
    <name type="scientific">Cirrhinus molitorella</name>
    <name type="common">mud carp</name>
    <dbReference type="NCBI Taxonomy" id="172907"/>
    <lineage>
        <taxon>Eukaryota</taxon>
        <taxon>Metazoa</taxon>
        <taxon>Chordata</taxon>
        <taxon>Craniata</taxon>
        <taxon>Vertebrata</taxon>
        <taxon>Euteleostomi</taxon>
        <taxon>Actinopterygii</taxon>
        <taxon>Neopterygii</taxon>
        <taxon>Teleostei</taxon>
        <taxon>Ostariophysi</taxon>
        <taxon>Cypriniformes</taxon>
        <taxon>Cyprinidae</taxon>
        <taxon>Labeoninae</taxon>
        <taxon>Labeonini</taxon>
        <taxon>Cirrhinus</taxon>
    </lineage>
</organism>